<evidence type="ECO:0000313" key="1">
    <source>
        <dbReference type="EMBL" id="KKM78135.1"/>
    </source>
</evidence>
<name>A0A0F9MMR3_9ZZZZ</name>
<gene>
    <name evidence="1" type="ORF">LCGC14_1362990</name>
</gene>
<accession>A0A0F9MMR3</accession>
<sequence>MSQPDIHDLIRSWVETQGWPVHEDIKIGPARCGIGKCRKKHAIARTYVTKDGLIVWVYERPCDINAPMGADRAKP</sequence>
<dbReference type="AlphaFoldDB" id="A0A0F9MMR3"/>
<reference evidence="1" key="1">
    <citation type="journal article" date="2015" name="Nature">
        <title>Complex archaea that bridge the gap between prokaryotes and eukaryotes.</title>
        <authorList>
            <person name="Spang A."/>
            <person name="Saw J.H."/>
            <person name="Jorgensen S.L."/>
            <person name="Zaremba-Niedzwiedzka K."/>
            <person name="Martijn J."/>
            <person name="Lind A.E."/>
            <person name="van Eijk R."/>
            <person name="Schleper C."/>
            <person name="Guy L."/>
            <person name="Ettema T.J."/>
        </authorList>
    </citation>
    <scope>NUCLEOTIDE SEQUENCE</scope>
</reference>
<protein>
    <submittedName>
        <fullName evidence="1">Uncharacterized protein</fullName>
    </submittedName>
</protein>
<dbReference type="EMBL" id="LAZR01008537">
    <property type="protein sequence ID" value="KKM78135.1"/>
    <property type="molecule type" value="Genomic_DNA"/>
</dbReference>
<comment type="caution">
    <text evidence="1">The sequence shown here is derived from an EMBL/GenBank/DDBJ whole genome shotgun (WGS) entry which is preliminary data.</text>
</comment>
<proteinExistence type="predicted"/>
<organism evidence="1">
    <name type="scientific">marine sediment metagenome</name>
    <dbReference type="NCBI Taxonomy" id="412755"/>
    <lineage>
        <taxon>unclassified sequences</taxon>
        <taxon>metagenomes</taxon>
        <taxon>ecological metagenomes</taxon>
    </lineage>
</organism>